<gene>
    <name evidence="2" type="ORF">ACFQE1_01835</name>
</gene>
<keyword evidence="3" id="KW-1185">Reference proteome</keyword>
<dbReference type="EMBL" id="JBHSWU010000005">
    <property type="protein sequence ID" value="MFC6723150.1"/>
    <property type="molecule type" value="Genomic_DNA"/>
</dbReference>
<protein>
    <recommendedName>
        <fullName evidence="4">PRC-barrel domain containing protein</fullName>
    </recommendedName>
</protein>
<comment type="caution">
    <text evidence="2">The sequence shown here is derived from an EMBL/GenBank/DDBJ whole genome shotgun (WGS) entry which is preliminary data.</text>
</comment>
<dbReference type="Proteomes" id="UP001596328">
    <property type="component" value="Unassembled WGS sequence"/>
</dbReference>
<evidence type="ECO:0008006" key="4">
    <source>
        <dbReference type="Google" id="ProtNLM"/>
    </source>
</evidence>
<name>A0ABD5RUP6_9EURY</name>
<feature type="compositionally biased region" description="Basic and acidic residues" evidence="1">
    <location>
        <begin position="66"/>
        <end position="80"/>
    </location>
</feature>
<organism evidence="2 3">
    <name type="scientific">Halobium palmae</name>
    <dbReference type="NCBI Taxonomy" id="1776492"/>
    <lineage>
        <taxon>Archaea</taxon>
        <taxon>Methanobacteriati</taxon>
        <taxon>Methanobacteriota</taxon>
        <taxon>Stenosarchaea group</taxon>
        <taxon>Halobacteria</taxon>
        <taxon>Halobacteriales</taxon>
        <taxon>Haloferacaceae</taxon>
        <taxon>Halobium</taxon>
    </lineage>
</organism>
<proteinExistence type="predicted"/>
<dbReference type="AlphaFoldDB" id="A0ABD5RUP6"/>
<evidence type="ECO:0000313" key="3">
    <source>
        <dbReference type="Proteomes" id="UP001596328"/>
    </source>
</evidence>
<sequence length="80" mass="8460">MAVSFTEDDEGKVVVDASGNTLGLVTGIEDGTASVDPDPSLTETVKADMGWANTESDEYTVDESAVETKAEEKLHLRGNL</sequence>
<feature type="region of interest" description="Disordered" evidence="1">
    <location>
        <begin position="58"/>
        <end position="80"/>
    </location>
</feature>
<evidence type="ECO:0000256" key="1">
    <source>
        <dbReference type="SAM" id="MobiDB-lite"/>
    </source>
</evidence>
<accession>A0ABD5RUP6</accession>
<reference evidence="2 3" key="1">
    <citation type="journal article" date="2019" name="Int. J. Syst. Evol. Microbiol.">
        <title>The Global Catalogue of Microorganisms (GCM) 10K type strain sequencing project: providing services to taxonomists for standard genome sequencing and annotation.</title>
        <authorList>
            <consortium name="The Broad Institute Genomics Platform"/>
            <consortium name="The Broad Institute Genome Sequencing Center for Infectious Disease"/>
            <person name="Wu L."/>
            <person name="Ma J."/>
        </authorList>
    </citation>
    <scope>NUCLEOTIDE SEQUENCE [LARGE SCALE GENOMIC DNA]</scope>
    <source>
        <strain evidence="2 3">NBRC 111368</strain>
    </source>
</reference>
<evidence type="ECO:0000313" key="2">
    <source>
        <dbReference type="EMBL" id="MFC6723150.1"/>
    </source>
</evidence>